<dbReference type="AlphaFoldDB" id="A0AAP0L9L3"/>
<reference evidence="1 2" key="1">
    <citation type="submission" date="2024-01" db="EMBL/GenBank/DDBJ databases">
        <title>Genome assemblies of Stephania.</title>
        <authorList>
            <person name="Yang L."/>
        </authorList>
    </citation>
    <scope>NUCLEOTIDE SEQUENCE [LARGE SCALE GENOMIC DNA]</scope>
    <source>
        <strain evidence="1">JXDWG</strain>
        <tissue evidence="1">Leaf</tissue>
    </source>
</reference>
<organism evidence="1 2">
    <name type="scientific">Stephania cephalantha</name>
    <dbReference type="NCBI Taxonomy" id="152367"/>
    <lineage>
        <taxon>Eukaryota</taxon>
        <taxon>Viridiplantae</taxon>
        <taxon>Streptophyta</taxon>
        <taxon>Embryophyta</taxon>
        <taxon>Tracheophyta</taxon>
        <taxon>Spermatophyta</taxon>
        <taxon>Magnoliopsida</taxon>
        <taxon>Ranunculales</taxon>
        <taxon>Menispermaceae</taxon>
        <taxon>Menispermoideae</taxon>
        <taxon>Cissampelideae</taxon>
        <taxon>Stephania</taxon>
    </lineage>
</organism>
<dbReference type="Proteomes" id="UP001419268">
    <property type="component" value="Unassembled WGS sequence"/>
</dbReference>
<dbReference type="EMBL" id="JBBNAG010000001">
    <property type="protein sequence ID" value="KAK9166876.1"/>
    <property type="molecule type" value="Genomic_DNA"/>
</dbReference>
<protein>
    <submittedName>
        <fullName evidence="1">Uncharacterized protein</fullName>
    </submittedName>
</protein>
<name>A0AAP0L9L3_9MAGN</name>
<keyword evidence="2" id="KW-1185">Reference proteome</keyword>
<proteinExistence type="predicted"/>
<gene>
    <name evidence="1" type="ORF">Scep_002067</name>
</gene>
<comment type="caution">
    <text evidence="1">The sequence shown here is derived from an EMBL/GenBank/DDBJ whole genome shotgun (WGS) entry which is preliminary data.</text>
</comment>
<sequence length="228" mass="25586">MKVVLQISVNDTIKERRTIGQYVQMEQKENSELLITDDLKSVSTQVYNLSILGRLASQRKFNKNGLRDALLYAWDLQNEDITFKDISDNFPKSPSDFVGVSNYSKSMENISGNISRSSSNQVSDDVGARNALQVAMHISPEINAAFYNNIPLGFDLVRPYTIPNKHEVPHSGRLFVDLLAHAQQMIVETTIDILYQVMTATDTHAQNIVVISDDSSGSVRPPTQPKWK</sequence>
<evidence type="ECO:0000313" key="2">
    <source>
        <dbReference type="Proteomes" id="UP001419268"/>
    </source>
</evidence>
<accession>A0AAP0L9L3</accession>
<evidence type="ECO:0000313" key="1">
    <source>
        <dbReference type="EMBL" id="KAK9166876.1"/>
    </source>
</evidence>